<feature type="domain" description="RecJ OB" evidence="8">
    <location>
        <begin position="427"/>
        <end position="525"/>
    </location>
</feature>
<evidence type="ECO:0000313" key="9">
    <source>
        <dbReference type="EMBL" id="OGK16663.1"/>
    </source>
</evidence>
<dbReference type="PANTHER" id="PTHR30255">
    <property type="entry name" value="SINGLE-STRANDED-DNA-SPECIFIC EXONUCLEASE RECJ"/>
    <property type="match status" value="1"/>
</dbReference>
<feature type="domain" description="DHHA1" evidence="7">
    <location>
        <begin position="325"/>
        <end position="416"/>
    </location>
</feature>
<comment type="caution">
    <text evidence="9">The sequence shown here is derived from an EMBL/GenBank/DDBJ whole genome shotgun (WGS) entry which is preliminary data.</text>
</comment>
<dbReference type="SUPFAM" id="SSF64182">
    <property type="entry name" value="DHH phosphoesterases"/>
    <property type="match status" value="1"/>
</dbReference>
<evidence type="ECO:0000256" key="3">
    <source>
        <dbReference type="ARBA" id="ARBA00022722"/>
    </source>
</evidence>
<dbReference type="Proteomes" id="UP000178372">
    <property type="component" value="Unassembled WGS sequence"/>
</dbReference>
<dbReference type="Gene3D" id="3.90.1640.30">
    <property type="match status" value="1"/>
</dbReference>
<protein>
    <recommendedName>
        <fullName evidence="2">Single-stranded-DNA-specific exonuclease RecJ</fullName>
    </recommendedName>
</protein>
<dbReference type="InterPro" id="IPR038763">
    <property type="entry name" value="DHH_sf"/>
</dbReference>
<organism evidence="9 10">
    <name type="scientific">Candidatus Roizmanbacteria bacterium RIFCSPHIGHO2_01_FULL_39_12b</name>
    <dbReference type="NCBI Taxonomy" id="1802030"/>
    <lineage>
        <taxon>Bacteria</taxon>
        <taxon>Candidatus Roizmaniibacteriota</taxon>
    </lineage>
</organism>
<sequence>MRINAKLTVKNQEADAIIEFLINSRAYPNKELFLNPPHPDKIIFKDLFDDPKKITSQIKKLKKLIDNCLKNNKTIVVYGDYDADGVCATAIMWETLNNLKCAVFPFIPNRKTHGYGLSRQGIDEVIKKYNPALIVTVDNGITATEGVSYAKKKGVSVVITDHHNVPDKLPNANAIIHTTLVSGSGLSFFICKELEKEFKKNISHSDHLLLSAIGSIADLVPVVGPTRSLIVYGLKEAASINKYGLRLILGDKKEIGVIDIGYSIAPKINVFGRIGDAMDALRLICTKDYKRAYEIYLKSQKLSDTRKQLTNSAKYNIKPKINDNIVAVVSDDLDEGVIGLVAADCVKKYSKPAFVVCSSNGFYKGSVRSTLQVDCAKLLKQLNGFTLSSGGHKMAGGFLIEKENIDSFLKKANSQVLKFEKKDEYFVDVHMPINYSHLEFVKKILQLGPFGPGNETPVFASAGVIHEIIQMGKTKKHARIKIEDVGSYYDFVYFNGSDYTQDLKGQKVTLVYQLEIDSWGGVEKPMRKVISIV</sequence>
<keyword evidence="4" id="KW-0378">Hydrolase</keyword>
<evidence type="ECO:0000259" key="7">
    <source>
        <dbReference type="Pfam" id="PF02272"/>
    </source>
</evidence>
<gene>
    <name evidence="9" type="ORF">A2690_00070</name>
</gene>
<dbReference type="Pfam" id="PF02272">
    <property type="entry name" value="DHHA1"/>
    <property type="match status" value="1"/>
</dbReference>
<feature type="domain" description="DDH" evidence="6">
    <location>
        <begin position="74"/>
        <end position="203"/>
    </location>
</feature>
<evidence type="ECO:0000256" key="2">
    <source>
        <dbReference type="ARBA" id="ARBA00019841"/>
    </source>
</evidence>
<keyword evidence="5" id="KW-0269">Exonuclease</keyword>
<dbReference type="GO" id="GO:0004527">
    <property type="term" value="F:exonuclease activity"/>
    <property type="evidence" value="ECO:0007669"/>
    <property type="project" value="UniProtKB-KW"/>
</dbReference>
<dbReference type="Pfam" id="PF17768">
    <property type="entry name" value="RecJ_OB"/>
    <property type="match status" value="1"/>
</dbReference>
<dbReference type="EMBL" id="MFZF01000013">
    <property type="protein sequence ID" value="OGK16663.1"/>
    <property type="molecule type" value="Genomic_DNA"/>
</dbReference>
<evidence type="ECO:0000256" key="1">
    <source>
        <dbReference type="ARBA" id="ARBA00005915"/>
    </source>
</evidence>
<evidence type="ECO:0000313" key="10">
    <source>
        <dbReference type="Proteomes" id="UP000178372"/>
    </source>
</evidence>
<dbReference type="PANTHER" id="PTHR30255:SF2">
    <property type="entry name" value="SINGLE-STRANDED-DNA-SPECIFIC EXONUCLEASE RECJ"/>
    <property type="match status" value="1"/>
</dbReference>
<reference evidence="9 10" key="1">
    <citation type="journal article" date="2016" name="Nat. Commun.">
        <title>Thousands of microbial genomes shed light on interconnected biogeochemical processes in an aquifer system.</title>
        <authorList>
            <person name="Anantharaman K."/>
            <person name="Brown C.T."/>
            <person name="Hug L.A."/>
            <person name="Sharon I."/>
            <person name="Castelle C.J."/>
            <person name="Probst A.J."/>
            <person name="Thomas B.C."/>
            <person name="Singh A."/>
            <person name="Wilkins M.J."/>
            <person name="Karaoz U."/>
            <person name="Brodie E.L."/>
            <person name="Williams K.H."/>
            <person name="Hubbard S.S."/>
            <person name="Banfield J.F."/>
        </authorList>
    </citation>
    <scope>NUCLEOTIDE SEQUENCE [LARGE SCALE GENOMIC DNA]</scope>
</reference>
<dbReference type="Gene3D" id="3.10.310.30">
    <property type="match status" value="1"/>
</dbReference>
<dbReference type="InterPro" id="IPR003156">
    <property type="entry name" value="DHHA1_dom"/>
</dbReference>
<proteinExistence type="inferred from homology"/>
<dbReference type="InterPro" id="IPR001667">
    <property type="entry name" value="DDH_dom"/>
</dbReference>
<dbReference type="AlphaFoldDB" id="A0A1F7GCS9"/>
<comment type="similarity">
    <text evidence="1">Belongs to the RecJ family.</text>
</comment>
<evidence type="ECO:0000256" key="5">
    <source>
        <dbReference type="ARBA" id="ARBA00022839"/>
    </source>
</evidence>
<dbReference type="Pfam" id="PF01368">
    <property type="entry name" value="DHH"/>
    <property type="match status" value="1"/>
</dbReference>
<accession>A0A1F7GCS9</accession>
<dbReference type="InterPro" id="IPR041122">
    <property type="entry name" value="RecJ_OB"/>
</dbReference>
<name>A0A1F7GCS9_9BACT</name>
<dbReference type="GO" id="GO:0003676">
    <property type="term" value="F:nucleic acid binding"/>
    <property type="evidence" value="ECO:0007669"/>
    <property type="project" value="InterPro"/>
</dbReference>
<evidence type="ECO:0000256" key="4">
    <source>
        <dbReference type="ARBA" id="ARBA00022801"/>
    </source>
</evidence>
<evidence type="ECO:0000259" key="8">
    <source>
        <dbReference type="Pfam" id="PF17768"/>
    </source>
</evidence>
<keyword evidence="3" id="KW-0540">Nuclease</keyword>
<evidence type="ECO:0000259" key="6">
    <source>
        <dbReference type="Pfam" id="PF01368"/>
    </source>
</evidence>
<dbReference type="InterPro" id="IPR051673">
    <property type="entry name" value="SSDNA_exonuclease_RecJ"/>
</dbReference>